<comment type="caution">
    <text evidence="1">The sequence shown here is derived from an EMBL/GenBank/DDBJ whole genome shotgun (WGS) entry which is preliminary data.</text>
</comment>
<dbReference type="InterPro" id="IPR025468">
    <property type="entry name" value="TTRAP"/>
</dbReference>
<dbReference type="RefSeq" id="WP_022230675.1">
    <property type="nucleotide sequence ID" value="NZ_JAJEQM010000018.1"/>
</dbReference>
<accession>A0AAE3E0I1</accession>
<dbReference type="Proteomes" id="UP001198242">
    <property type="component" value="Unassembled WGS sequence"/>
</dbReference>
<dbReference type="Pfam" id="PF14203">
    <property type="entry name" value="TTRAP"/>
    <property type="match status" value="1"/>
</dbReference>
<gene>
    <name evidence="1" type="ORF">LKE05_11795</name>
</gene>
<organism evidence="1 2">
    <name type="scientific">Hominilimicola fabiformis</name>
    <dbReference type="NCBI Taxonomy" id="2885356"/>
    <lineage>
        <taxon>Bacteria</taxon>
        <taxon>Bacillati</taxon>
        <taxon>Bacillota</taxon>
        <taxon>Clostridia</taxon>
        <taxon>Eubacteriales</taxon>
        <taxon>Oscillospiraceae</taxon>
        <taxon>Hominilimicola</taxon>
    </lineage>
</organism>
<protein>
    <submittedName>
        <fullName evidence="1">Transposon-transfer assisting family protein</fullName>
    </submittedName>
</protein>
<keyword evidence="2" id="KW-1185">Reference proteome</keyword>
<proteinExistence type="predicted"/>
<dbReference type="InterPro" id="IPR041965">
    <property type="entry name" value="TTRAP_sf"/>
</dbReference>
<name>A0AAE3E0I1_9FIRM</name>
<dbReference type="Gene3D" id="1.10.10.1850">
    <property type="entry name" value="Sporulation protein-like"/>
    <property type="match status" value="1"/>
</dbReference>
<dbReference type="AlphaFoldDB" id="A0AAE3E0I1"/>
<evidence type="ECO:0000313" key="2">
    <source>
        <dbReference type="Proteomes" id="UP001198242"/>
    </source>
</evidence>
<evidence type="ECO:0000313" key="1">
    <source>
        <dbReference type="EMBL" id="MCC2211469.1"/>
    </source>
</evidence>
<reference evidence="1 2" key="1">
    <citation type="submission" date="2021-10" db="EMBL/GenBank/DDBJ databases">
        <title>Anaerobic single-cell dispensing facilitates the cultivation of human gut bacteria.</title>
        <authorList>
            <person name="Afrizal A."/>
        </authorList>
    </citation>
    <scope>NUCLEOTIDE SEQUENCE [LARGE SCALE GENOMIC DNA]</scope>
    <source>
        <strain evidence="1 2">CLA-AA-H232</strain>
    </source>
</reference>
<dbReference type="EMBL" id="JAJEQM010000018">
    <property type="protein sequence ID" value="MCC2211469.1"/>
    <property type="molecule type" value="Genomic_DNA"/>
</dbReference>
<sequence length="70" mass="8341">MTFSQDEINLMCIYDTSDKTELLKELRFSVPYIEDTELKEITETVIDKLERMTNDEFSKLELEPDIDMED</sequence>